<evidence type="ECO:0000313" key="3">
    <source>
        <dbReference type="Proteomes" id="UP000054516"/>
    </source>
</evidence>
<protein>
    <recommendedName>
        <fullName evidence="1">Cyanovirin-N domain-containing protein</fullName>
    </recommendedName>
</protein>
<accession>A0A1S8A9H6</accession>
<dbReference type="OrthoDB" id="4672515at2759"/>
<dbReference type="Gene3D" id="2.30.60.10">
    <property type="entry name" value="Cyanovirin-N"/>
    <property type="match status" value="1"/>
</dbReference>
<proteinExistence type="predicted"/>
<gene>
    <name evidence="2" type="ORF">SAMD00023353_4600740</name>
</gene>
<organism evidence="2">
    <name type="scientific">Rosellinia necatrix</name>
    <name type="common">White root-rot fungus</name>
    <dbReference type="NCBI Taxonomy" id="77044"/>
    <lineage>
        <taxon>Eukaryota</taxon>
        <taxon>Fungi</taxon>
        <taxon>Dikarya</taxon>
        <taxon>Ascomycota</taxon>
        <taxon>Pezizomycotina</taxon>
        <taxon>Sordariomycetes</taxon>
        <taxon>Xylariomycetidae</taxon>
        <taxon>Xylariales</taxon>
        <taxon>Xylariaceae</taxon>
        <taxon>Rosellinia</taxon>
    </lineage>
</organism>
<dbReference type="Pfam" id="PF08881">
    <property type="entry name" value="CVNH"/>
    <property type="match status" value="1"/>
</dbReference>
<evidence type="ECO:0000313" key="2">
    <source>
        <dbReference type="EMBL" id="GAW26738.1"/>
    </source>
</evidence>
<keyword evidence="3" id="KW-1185">Reference proteome</keyword>
<feature type="domain" description="Cyanovirin-N" evidence="1">
    <location>
        <begin position="2"/>
        <end position="62"/>
    </location>
</feature>
<dbReference type="EMBL" id="DF977491">
    <property type="protein sequence ID" value="GAW26738.1"/>
    <property type="molecule type" value="Genomic_DNA"/>
</dbReference>
<dbReference type="AlphaFoldDB" id="A0A1S8A9H6"/>
<dbReference type="InterPro" id="IPR036673">
    <property type="entry name" value="Cyanovirin-N_sf"/>
</dbReference>
<dbReference type="InterPro" id="IPR011058">
    <property type="entry name" value="Cyanovirin-N"/>
</dbReference>
<reference evidence="2" key="1">
    <citation type="submission" date="2016-03" db="EMBL/GenBank/DDBJ databases">
        <title>Draft genome sequence of Rosellinia necatrix.</title>
        <authorList>
            <person name="Kanematsu S."/>
        </authorList>
    </citation>
    <scope>NUCLEOTIDE SEQUENCE [LARGE SCALE GENOMIC DNA]</scope>
    <source>
        <strain evidence="2">W97</strain>
    </source>
</reference>
<name>A0A1S8A9H6_ROSNE</name>
<dbReference type="Proteomes" id="UP000054516">
    <property type="component" value="Unassembled WGS sequence"/>
</dbReference>
<dbReference type="SUPFAM" id="SSF51322">
    <property type="entry name" value="Cyanovirin-N"/>
    <property type="match status" value="1"/>
</dbReference>
<evidence type="ECO:0000259" key="1">
    <source>
        <dbReference type="Pfam" id="PF08881"/>
    </source>
</evidence>
<sequence>MNDGGRLAAHDRGDYWRSCKGCTVRASKAEFLLNCTCLLSGLRLTTATYDLNKVIWNHNGYLGCFGHFGNKSERGPF</sequence>
<dbReference type="STRING" id="77044.A0A1S8A9H6"/>